<dbReference type="Pfam" id="PF00096">
    <property type="entry name" value="zf-C2H2"/>
    <property type="match status" value="5"/>
</dbReference>
<dbReference type="SUPFAM" id="SSF57667">
    <property type="entry name" value="beta-beta-alpha zinc fingers"/>
    <property type="match status" value="3"/>
</dbReference>
<keyword evidence="5" id="KW-0862">Zinc</keyword>
<evidence type="ECO:0000256" key="5">
    <source>
        <dbReference type="ARBA" id="ARBA00022833"/>
    </source>
</evidence>
<dbReference type="InterPro" id="IPR036236">
    <property type="entry name" value="Znf_C2H2_sf"/>
</dbReference>
<feature type="domain" description="C2H2-type" evidence="9">
    <location>
        <begin position="192"/>
        <end position="219"/>
    </location>
</feature>
<evidence type="ECO:0000256" key="2">
    <source>
        <dbReference type="ARBA" id="ARBA00022723"/>
    </source>
</evidence>
<feature type="domain" description="C2H2-type" evidence="9">
    <location>
        <begin position="303"/>
        <end position="330"/>
    </location>
</feature>
<feature type="domain" description="C2H2-type" evidence="9">
    <location>
        <begin position="219"/>
        <end position="246"/>
    </location>
</feature>
<feature type="domain" description="C2H2-type" evidence="9">
    <location>
        <begin position="275"/>
        <end position="302"/>
    </location>
</feature>
<dbReference type="EMBL" id="JAOYFB010000003">
    <property type="protein sequence ID" value="KAK4010581.1"/>
    <property type="molecule type" value="Genomic_DNA"/>
</dbReference>
<feature type="domain" description="C2H2-type" evidence="9">
    <location>
        <begin position="331"/>
        <end position="359"/>
    </location>
</feature>
<protein>
    <recommendedName>
        <fullName evidence="9">C2H2-type domain-containing protein</fullName>
    </recommendedName>
</protein>
<accession>A0ABQ9ZCD8</accession>
<evidence type="ECO:0000313" key="10">
    <source>
        <dbReference type="EMBL" id="KAK4010581.1"/>
    </source>
</evidence>
<reference evidence="10 11" key="1">
    <citation type="journal article" date="2023" name="Nucleic Acids Res.">
        <title>The hologenome of Daphnia magna reveals possible DNA methylation and microbiome-mediated evolution of the host genome.</title>
        <authorList>
            <person name="Chaturvedi A."/>
            <person name="Li X."/>
            <person name="Dhandapani V."/>
            <person name="Marshall H."/>
            <person name="Kissane S."/>
            <person name="Cuenca-Cambronero M."/>
            <person name="Asole G."/>
            <person name="Calvet F."/>
            <person name="Ruiz-Romero M."/>
            <person name="Marangio P."/>
            <person name="Guigo R."/>
            <person name="Rago D."/>
            <person name="Mirbahai L."/>
            <person name="Eastwood N."/>
            <person name="Colbourne J.K."/>
            <person name="Zhou J."/>
            <person name="Mallon E."/>
            <person name="Orsini L."/>
        </authorList>
    </citation>
    <scope>NUCLEOTIDE SEQUENCE [LARGE SCALE GENOMIC DNA]</scope>
    <source>
        <strain evidence="10">LRV0_1</strain>
    </source>
</reference>
<evidence type="ECO:0000256" key="6">
    <source>
        <dbReference type="ARBA" id="ARBA00023242"/>
    </source>
</evidence>
<evidence type="ECO:0000256" key="4">
    <source>
        <dbReference type="ARBA" id="ARBA00022771"/>
    </source>
</evidence>
<dbReference type="SMART" id="SM00355">
    <property type="entry name" value="ZnF_C2H2"/>
    <property type="match status" value="9"/>
</dbReference>
<comment type="caution">
    <text evidence="10">The sequence shown here is derived from an EMBL/GenBank/DDBJ whole genome shotgun (WGS) entry which is preliminary data.</text>
</comment>
<dbReference type="Gene3D" id="3.30.160.60">
    <property type="entry name" value="Classic Zinc Finger"/>
    <property type="match status" value="7"/>
</dbReference>
<dbReference type="InterPro" id="IPR013087">
    <property type="entry name" value="Znf_C2H2_type"/>
</dbReference>
<dbReference type="PROSITE" id="PS00028">
    <property type="entry name" value="ZINC_FINGER_C2H2_1"/>
    <property type="match status" value="6"/>
</dbReference>
<feature type="domain" description="C2H2-type" evidence="9">
    <location>
        <begin position="247"/>
        <end position="274"/>
    </location>
</feature>
<dbReference type="PANTHER" id="PTHR24394">
    <property type="entry name" value="ZINC FINGER PROTEIN"/>
    <property type="match status" value="1"/>
</dbReference>
<gene>
    <name evidence="10" type="ORF">OUZ56_019723</name>
</gene>
<evidence type="ECO:0000259" key="9">
    <source>
        <dbReference type="PROSITE" id="PS50157"/>
    </source>
</evidence>
<dbReference type="Proteomes" id="UP001234178">
    <property type="component" value="Unassembled WGS sequence"/>
</dbReference>
<keyword evidence="6" id="KW-0539">Nucleus</keyword>
<name>A0ABQ9ZCD8_9CRUS</name>
<evidence type="ECO:0000313" key="11">
    <source>
        <dbReference type="Proteomes" id="UP001234178"/>
    </source>
</evidence>
<sequence>MAAPVACPLCLHSSFSQVNLFVTAFLNFFERPLNCPLCDHLAGNATALKEHLNEHLTLQHPNAVKTPIDQLDIKKYACKQCANFETNDIAALRLHVESEHPERNDYFFGGYEAQASLTLHLRMAHQTGNTVDRKHQCQFCRKKFISLGRKQAHEKLHQTDLSAGSVRSPIELKTVDSTAHSPAEPEESKTLFVCPICDKSFKKEQYLQQHSRTHEAKKWECSVCRKLFTTKEYLRKHARLHTGETPYTCDQCGKTFTFQQSYHKHLLYHSDDRPYPCDQCNRRFKELSTLHNHQRIHTGEKPYSCDICGKAFRQRVSYVVHRRIHTGALPYVCLTCGKSFRYKVSQRTHKCDAGRGEEGNDIIRHRPDWLERLVTAQQQLSAPEEKCVAEVGELEITPDKPPDLDAMEEASSPSERHHRSFFDSKTYYENDSLPTLDLSQLTLSLDSDLIFPS</sequence>
<organism evidence="10 11">
    <name type="scientific">Daphnia magna</name>
    <dbReference type="NCBI Taxonomy" id="35525"/>
    <lineage>
        <taxon>Eukaryota</taxon>
        <taxon>Metazoa</taxon>
        <taxon>Ecdysozoa</taxon>
        <taxon>Arthropoda</taxon>
        <taxon>Crustacea</taxon>
        <taxon>Branchiopoda</taxon>
        <taxon>Diplostraca</taxon>
        <taxon>Cladocera</taxon>
        <taxon>Anomopoda</taxon>
        <taxon>Daphniidae</taxon>
        <taxon>Daphnia</taxon>
    </lineage>
</organism>
<dbReference type="PROSITE" id="PS50157">
    <property type="entry name" value="ZINC_FINGER_C2H2_2"/>
    <property type="match status" value="6"/>
</dbReference>
<keyword evidence="2" id="KW-0479">Metal-binding</keyword>
<evidence type="ECO:0000256" key="3">
    <source>
        <dbReference type="ARBA" id="ARBA00022737"/>
    </source>
</evidence>
<comment type="subcellular location">
    <subcellularLocation>
        <location evidence="1">Nucleus</location>
    </subcellularLocation>
</comment>
<evidence type="ECO:0000256" key="7">
    <source>
        <dbReference type="PROSITE-ProRule" id="PRU00042"/>
    </source>
</evidence>
<keyword evidence="3" id="KW-0677">Repeat</keyword>
<dbReference type="PANTHER" id="PTHR24394:SF29">
    <property type="entry name" value="MYONEURIN"/>
    <property type="match status" value="1"/>
</dbReference>
<feature type="region of interest" description="Disordered" evidence="8">
    <location>
        <begin position="397"/>
        <end position="418"/>
    </location>
</feature>
<keyword evidence="4 7" id="KW-0863">Zinc-finger</keyword>
<evidence type="ECO:0000256" key="1">
    <source>
        <dbReference type="ARBA" id="ARBA00004123"/>
    </source>
</evidence>
<proteinExistence type="predicted"/>
<keyword evidence="11" id="KW-1185">Reference proteome</keyword>
<evidence type="ECO:0000256" key="8">
    <source>
        <dbReference type="SAM" id="MobiDB-lite"/>
    </source>
</evidence>